<dbReference type="InterPro" id="IPR053182">
    <property type="entry name" value="YobU-like_regulator"/>
</dbReference>
<evidence type="ECO:0000313" key="3">
    <source>
        <dbReference type="Proteomes" id="UP001203607"/>
    </source>
</evidence>
<name>A0ABT0PTT6_9FLAO</name>
<proteinExistence type="predicted"/>
<dbReference type="PANTHER" id="PTHR36444">
    <property type="entry name" value="TRANSCRIPTIONAL REGULATOR PROTEIN YOBU-RELATED"/>
    <property type="match status" value="1"/>
</dbReference>
<dbReference type="SMART" id="SM00871">
    <property type="entry name" value="AraC_E_bind"/>
    <property type="match status" value="1"/>
</dbReference>
<dbReference type="Pfam" id="PF14526">
    <property type="entry name" value="Cass2"/>
    <property type="match status" value="1"/>
</dbReference>
<evidence type="ECO:0000259" key="1">
    <source>
        <dbReference type="SMART" id="SM00871"/>
    </source>
</evidence>
<dbReference type="InterPro" id="IPR029441">
    <property type="entry name" value="Cass2"/>
</dbReference>
<accession>A0ABT0PTT6</accession>
<sequence>MEPRIETLAPKKLVGLHLSMNLVQNKTGQLWRQFAPRIKEIGNRVTADKISMQIYPTDYYSAFSPARQFEKWATLEVSEFENIPKGMESFDLIGGLYAVFDYKGSSADTTIYQYIFSEWIPNSAFVVDDRPHFEVLGKNYKNNDPNSEEEIWIPIKEHN</sequence>
<protein>
    <submittedName>
        <fullName evidence="2">GyrI-like domain-containing protein</fullName>
    </submittedName>
</protein>
<dbReference type="Proteomes" id="UP001203607">
    <property type="component" value="Unassembled WGS sequence"/>
</dbReference>
<evidence type="ECO:0000313" key="2">
    <source>
        <dbReference type="EMBL" id="MCL6274765.1"/>
    </source>
</evidence>
<dbReference type="InterPro" id="IPR011256">
    <property type="entry name" value="Reg_factor_effector_dom_sf"/>
</dbReference>
<comment type="caution">
    <text evidence="2">The sequence shown here is derived from an EMBL/GenBank/DDBJ whole genome shotgun (WGS) entry which is preliminary data.</text>
</comment>
<dbReference type="EMBL" id="JAMFMA010000003">
    <property type="protein sequence ID" value="MCL6274765.1"/>
    <property type="molecule type" value="Genomic_DNA"/>
</dbReference>
<feature type="domain" description="AraC effector-binding" evidence="1">
    <location>
        <begin position="1"/>
        <end position="156"/>
    </location>
</feature>
<gene>
    <name evidence="2" type="ORF">M3P19_12155</name>
</gene>
<organism evidence="2 3">
    <name type="scientific">Flagellimonas spongiicola</name>
    <dbReference type="NCBI Taxonomy" id="2942208"/>
    <lineage>
        <taxon>Bacteria</taxon>
        <taxon>Pseudomonadati</taxon>
        <taxon>Bacteroidota</taxon>
        <taxon>Flavobacteriia</taxon>
        <taxon>Flavobacteriales</taxon>
        <taxon>Flavobacteriaceae</taxon>
        <taxon>Flagellimonas</taxon>
    </lineage>
</organism>
<dbReference type="PANTHER" id="PTHR36444:SF2">
    <property type="entry name" value="TRANSCRIPTIONAL REGULATOR PROTEIN YOBU-RELATED"/>
    <property type="match status" value="1"/>
</dbReference>
<keyword evidence="3" id="KW-1185">Reference proteome</keyword>
<dbReference type="Gene3D" id="3.20.80.10">
    <property type="entry name" value="Regulatory factor, effector binding domain"/>
    <property type="match status" value="1"/>
</dbReference>
<dbReference type="RefSeq" id="WP_249657952.1">
    <property type="nucleotide sequence ID" value="NZ_JAMFMA010000003.1"/>
</dbReference>
<dbReference type="InterPro" id="IPR010499">
    <property type="entry name" value="AraC_E-bd"/>
</dbReference>
<dbReference type="SUPFAM" id="SSF55136">
    <property type="entry name" value="Probable bacterial effector-binding domain"/>
    <property type="match status" value="1"/>
</dbReference>
<reference evidence="2 3" key="1">
    <citation type="submission" date="2022-05" db="EMBL/GenBank/DDBJ databases">
        <authorList>
            <person name="Park J.-S."/>
        </authorList>
    </citation>
    <scope>NUCLEOTIDE SEQUENCE [LARGE SCALE GENOMIC DNA]</scope>
    <source>
        <strain evidence="2 3">2012CJ35-5</strain>
    </source>
</reference>